<dbReference type="AlphaFoldDB" id="A0A7K0CMG8"/>
<reference evidence="1 2" key="1">
    <citation type="submission" date="2019-10" db="EMBL/GenBank/DDBJ databases">
        <title>Streptomyces smaragdinus sp. nov. and Streptomyces fabii sp. nov., isolated from the gut of fungus growing-termite Macrotermes natalensis.</title>
        <authorList>
            <person name="Schwitalla J."/>
            <person name="Benndorf R."/>
            <person name="Martin K."/>
            <person name="De Beer W."/>
            <person name="Kaster A.-K."/>
            <person name="Vollmers J."/>
            <person name="Poulsen M."/>
            <person name="Beemelmanns C."/>
        </authorList>
    </citation>
    <scope>NUCLEOTIDE SEQUENCE [LARGE SCALE GENOMIC DNA]</scope>
    <source>
        <strain evidence="1 2">RB5</strain>
    </source>
</reference>
<dbReference type="RefSeq" id="WP_153454706.1">
    <property type="nucleotide sequence ID" value="NZ_WEGJ01000019.1"/>
</dbReference>
<keyword evidence="2" id="KW-1185">Reference proteome</keyword>
<dbReference type="EMBL" id="WEGJ01000019">
    <property type="protein sequence ID" value="MQY14232.1"/>
    <property type="molecule type" value="Genomic_DNA"/>
</dbReference>
<protein>
    <submittedName>
        <fullName evidence="1">Uncharacterized protein</fullName>
    </submittedName>
</protein>
<accession>A0A7K0CMG8</accession>
<comment type="caution">
    <text evidence="1">The sequence shown here is derived from an EMBL/GenBank/DDBJ whole genome shotgun (WGS) entry which is preliminary data.</text>
</comment>
<name>A0A7K0CMG8_9ACTN</name>
<evidence type="ECO:0000313" key="2">
    <source>
        <dbReference type="Proteomes" id="UP000466345"/>
    </source>
</evidence>
<dbReference type="OrthoDB" id="3393846at2"/>
<proteinExistence type="predicted"/>
<organism evidence="1 2">
    <name type="scientific">Streptomyces smaragdinus</name>
    <dbReference type="NCBI Taxonomy" id="2585196"/>
    <lineage>
        <taxon>Bacteria</taxon>
        <taxon>Bacillati</taxon>
        <taxon>Actinomycetota</taxon>
        <taxon>Actinomycetes</taxon>
        <taxon>Kitasatosporales</taxon>
        <taxon>Streptomycetaceae</taxon>
        <taxon>Streptomyces</taxon>
    </lineage>
</organism>
<evidence type="ECO:0000313" key="1">
    <source>
        <dbReference type="EMBL" id="MQY14232.1"/>
    </source>
</evidence>
<gene>
    <name evidence="1" type="ORF">SRB5_43940</name>
</gene>
<dbReference type="Proteomes" id="UP000466345">
    <property type="component" value="Unassembled WGS sequence"/>
</dbReference>
<sequence length="81" mass="9068">MAKTKKVTITLPAELLESMKAHTDNVSGYITELVEQAERRRLLRDELDRCQTESGTFTDEEMTKARAMLHGTGAEEADRAA</sequence>